<protein>
    <submittedName>
        <fullName evidence="1">Uncharacterized protein</fullName>
    </submittedName>
</protein>
<dbReference type="EMBL" id="JAHHGZ010000012">
    <property type="protein sequence ID" value="MBW4668403.1"/>
    <property type="molecule type" value="Genomic_DNA"/>
</dbReference>
<dbReference type="AlphaFoldDB" id="A0A951QMD4"/>
<reference evidence="1" key="1">
    <citation type="submission" date="2021-05" db="EMBL/GenBank/DDBJ databases">
        <authorList>
            <person name="Pietrasiak N."/>
            <person name="Ward R."/>
            <person name="Stajich J.E."/>
            <person name="Kurbessoian T."/>
        </authorList>
    </citation>
    <scope>NUCLEOTIDE SEQUENCE</scope>
    <source>
        <strain evidence="1">GSE-NOS-MK-12-04C</strain>
    </source>
</reference>
<name>A0A951QMD4_9CYAN</name>
<sequence length="95" mass="10408">MDIDKLIEALQSVGGLEEIQSKRISTTELPAQLYLRMVIASLATKKSITNCTSTALETYTIRNEEKHLAEIKLQAAAAGMGIEDYLADALAKRLL</sequence>
<accession>A0A951QMD4</accession>
<evidence type="ECO:0000313" key="1">
    <source>
        <dbReference type="EMBL" id="MBW4668403.1"/>
    </source>
</evidence>
<evidence type="ECO:0000313" key="2">
    <source>
        <dbReference type="Proteomes" id="UP000729701"/>
    </source>
</evidence>
<dbReference type="Proteomes" id="UP000729701">
    <property type="component" value="Unassembled WGS sequence"/>
</dbReference>
<gene>
    <name evidence="1" type="ORF">KME60_13495</name>
</gene>
<organism evidence="1 2">
    <name type="scientific">Cyanomargarita calcarea GSE-NOS-MK-12-04C</name>
    <dbReference type="NCBI Taxonomy" id="2839659"/>
    <lineage>
        <taxon>Bacteria</taxon>
        <taxon>Bacillati</taxon>
        <taxon>Cyanobacteriota</taxon>
        <taxon>Cyanophyceae</taxon>
        <taxon>Nostocales</taxon>
        <taxon>Cyanomargaritaceae</taxon>
        <taxon>Cyanomargarita</taxon>
    </lineage>
</organism>
<proteinExistence type="predicted"/>
<reference evidence="1" key="2">
    <citation type="journal article" date="2022" name="Microbiol. Resour. Announc.">
        <title>Metagenome Sequencing to Explore Phylogenomics of Terrestrial Cyanobacteria.</title>
        <authorList>
            <person name="Ward R.D."/>
            <person name="Stajich J.E."/>
            <person name="Johansen J.R."/>
            <person name="Huntemann M."/>
            <person name="Clum A."/>
            <person name="Foster B."/>
            <person name="Foster B."/>
            <person name="Roux S."/>
            <person name="Palaniappan K."/>
            <person name="Varghese N."/>
            <person name="Mukherjee S."/>
            <person name="Reddy T.B.K."/>
            <person name="Daum C."/>
            <person name="Copeland A."/>
            <person name="Chen I.A."/>
            <person name="Ivanova N.N."/>
            <person name="Kyrpides N.C."/>
            <person name="Shapiro N."/>
            <person name="Eloe-Fadrosh E.A."/>
            <person name="Pietrasiak N."/>
        </authorList>
    </citation>
    <scope>NUCLEOTIDE SEQUENCE</scope>
    <source>
        <strain evidence="1">GSE-NOS-MK-12-04C</strain>
    </source>
</reference>
<comment type="caution">
    <text evidence="1">The sequence shown here is derived from an EMBL/GenBank/DDBJ whole genome shotgun (WGS) entry which is preliminary data.</text>
</comment>